<reference evidence="2" key="1">
    <citation type="journal article" date="2005" name="Nature">
        <title>The map-based sequence of the rice genome.</title>
        <authorList>
            <consortium name="International rice genome sequencing project (IRGSP)"/>
            <person name="Matsumoto T."/>
            <person name="Wu J."/>
            <person name="Kanamori H."/>
            <person name="Katayose Y."/>
            <person name="Fujisawa M."/>
            <person name="Namiki N."/>
            <person name="Mizuno H."/>
            <person name="Yamamoto K."/>
            <person name="Antonio B.A."/>
            <person name="Baba T."/>
            <person name="Sakata K."/>
            <person name="Nagamura Y."/>
            <person name="Aoki H."/>
            <person name="Arikawa K."/>
            <person name="Arita K."/>
            <person name="Bito T."/>
            <person name="Chiden Y."/>
            <person name="Fujitsuka N."/>
            <person name="Fukunaka R."/>
            <person name="Hamada M."/>
            <person name="Harada C."/>
            <person name="Hayashi A."/>
            <person name="Hijishita S."/>
            <person name="Honda M."/>
            <person name="Hosokawa S."/>
            <person name="Ichikawa Y."/>
            <person name="Idonuma A."/>
            <person name="Iijima M."/>
            <person name="Ikeda M."/>
            <person name="Ikeno M."/>
            <person name="Ito K."/>
            <person name="Ito S."/>
            <person name="Ito T."/>
            <person name="Ito Y."/>
            <person name="Ito Y."/>
            <person name="Iwabuchi A."/>
            <person name="Kamiya K."/>
            <person name="Karasawa W."/>
            <person name="Kurita K."/>
            <person name="Katagiri S."/>
            <person name="Kikuta A."/>
            <person name="Kobayashi H."/>
            <person name="Kobayashi N."/>
            <person name="Machita K."/>
            <person name="Maehara T."/>
            <person name="Masukawa M."/>
            <person name="Mizubayashi T."/>
            <person name="Mukai Y."/>
            <person name="Nagasaki H."/>
            <person name="Nagata Y."/>
            <person name="Naito S."/>
            <person name="Nakashima M."/>
            <person name="Nakama Y."/>
            <person name="Nakamichi Y."/>
            <person name="Nakamura M."/>
            <person name="Meguro A."/>
            <person name="Negishi M."/>
            <person name="Ohta I."/>
            <person name="Ohta T."/>
            <person name="Okamoto M."/>
            <person name="Ono N."/>
            <person name="Saji S."/>
            <person name="Sakaguchi M."/>
            <person name="Sakai K."/>
            <person name="Shibata M."/>
            <person name="Shimokawa T."/>
            <person name="Song J."/>
            <person name="Takazaki Y."/>
            <person name="Terasawa K."/>
            <person name="Tsugane M."/>
            <person name="Tsuji K."/>
            <person name="Ueda S."/>
            <person name="Waki K."/>
            <person name="Yamagata H."/>
            <person name="Yamamoto M."/>
            <person name="Yamamoto S."/>
            <person name="Yamane H."/>
            <person name="Yoshiki S."/>
            <person name="Yoshihara R."/>
            <person name="Yukawa K."/>
            <person name="Zhong H."/>
            <person name="Yano M."/>
            <person name="Yuan Q."/>
            <person name="Ouyang S."/>
            <person name="Liu J."/>
            <person name="Jones K.M."/>
            <person name="Gansberger K."/>
            <person name="Moffat K."/>
            <person name="Hill J."/>
            <person name="Bera J."/>
            <person name="Fadrosh D."/>
            <person name="Jin S."/>
            <person name="Johri S."/>
            <person name="Kim M."/>
            <person name="Overton L."/>
            <person name="Reardon M."/>
            <person name="Tsitrin T."/>
            <person name="Vuong H."/>
            <person name="Weaver B."/>
            <person name="Ciecko A."/>
            <person name="Tallon L."/>
            <person name="Jackson J."/>
            <person name="Pai G."/>
            <person name="Aken S.V."/>
            <person name="Utterback T."/>
            <person name="Reidmuller S."/>
            <person name="Feldblyum T."/>
            <person name="Hsiao J."/>
            <person name="Zismann V."/>
            <person name="Iobst S."/>
            <person name="de Vazeille A.R."/>
            <person name="Buell C.R."/>
            <person name="Ying K."/>
            <person name="Li Y."/>
            <person name="Lu T."/>
            <person name="Huang Y."/>
            <person name="Zhao Q."/>
            <person name="Feng Q."/>
            <person name="Zhang L."/>
            <person name="Zhu J."/>
            <person name="Weng Q."/>
            <person name="Mu J."/>
            <person name="Lu Y."/>
            <person name="Fan D."/>
            <person name="Liu Y."/>
            <person name="Guan J."/>
            <person name="Zhang Y."/>
            <person name="Yu S."/>
            <person name="Liu X."/>
            <person name="Zhang Y."/>
            <person name="Hong G."/>
            <person name="Han B."/>
            <person name="Choisne N."/>
            <person name="Demange N."/>
            <person name="Orjeda G."/>
            <person name="Samain S."/>
            <person name="Cattolico L."/>
            <person name="Pelletier E."/>
            <person name="Couloux A."/>
            <person name="Segurens B."/>
            <person name="Wincker P."/>
            <person name="D'Hont A."/>
            <person name="Scarpelli C."/>
            <person name="Weissenbach J."/>
            <person name="Salanoubat M."/>
            <person name="Quetier F."/>
            <person name="Yu Y."/>
            <person name="Kim H.R."/>
            <person name="Rambo T."/>
            <person name="Currie J."/>
            <person name="Collura K."/>
            <person name="Luo M."/>
            <person name="Yang T."/>
            <person name="Ammiraju J.S.S."/>
            <person name="Engler F."/>
            <person name="Soderlund C."/>
            <person name="Wing R.A."/>
            <person name="Palmer L.E."/>
            <person name="de la Bastide M."/>
            <person name="Spiegel L."/>
            <person name="Nascimento L."/>
            <person name="Zutavern T."/>
            <person name="O'Shaughnessy A."/>
            <person name="Dike S."/>
            <person name="Dedhia N."/>
            <person name="Preston R."/>
            <person name="Balija V."/>
            <person name="McCombie W.R."/>
            <person name="Chow T."/>
            <person name="Chen H."/>
            <person name="Chung M."/>
            <person name="Chen C."/>
            <person name="Shaw J."/>
            <person name="Wu H."/>
            <person name="Hsiao K."/>
            <person name="Chao Y."/>
            <person name="Chu M."/>
            <person name="Cheng C."/>
            <person name="Hour A."/>
            <person name="Lee P."/>
            <person name="Lin S."/>
            <person name="Lin Y."/>
            <person name="Liou J."/>
            <person name="Liu S."/>
            <person name="Hsing Y."/>
            <person name="Raghuvanshi S."/>
            <person name="Mohanty A."/>
            <person name="Bharti A.K."/>
            <person name="Gaur A."/>
            <person name="Gupta V."/>
            <person name="Kumar D."/>
            <person name="Ravi V."/>
            <person name="Vij S."/>
            <person name="Kapur A."/>
            <person name="Khurana P."/>
            <person name="Khurana P."/>
            <person name="Khurana J.P."/>
            <person name="Tyagi A.K."/>
            <person name="Gaikwad K."/>
            <person name="Singh A."/>
            <person name="Dalal V."/>
            <person name="Srivastava S."/>
            <person name="Dixit A."/>
            <person name="Pal A.K."/>
            <person name="Ghazi I.A."/>
            <person name="Yadav M."/>
            <person name="Pandit A."/>
            <person name="Bhargava A."/>
            <person name="Sureshbabu K."/>
            <person name="Batra K."/>
            <person name="Sharma T.R."/>
            <person name="Mohapatra T."/>
            <person name="Singh N.K."/>
            <person name="Messing J."/>
            <person name="Nelson A.B."/>
            <person name="Fuks G."/>
            <person name="Kavchok S."/>
            <person name="Keizer G."/>
            <person name="Linton E."/>
            <person name="Llaca V."/>
            <person name="Song R."/>
            <person name="Tanyolac B."/>
            <person name="Young S."/>
            <person name="Ho-Il K."/>
            <person name="Hahn J.H."/>
            <person name="Sangsakoo G."/>
            <person name="Vanavichit A."/>
            <person name="de Mattos Luiz.A.T."/>
            <person name="Zimmer P.D."/>
            <person name="Malone G."/>
            <person name="Dellagostin O."/>
            <person name="de Oliveira A.C."/>
            <person name="Bevan M."/>
            <person name="Bancroft I."/>
            <person name="Minx P."/>
            <person name="Cordum H."/>
            <person name="Wilson R."/>
            <person name="Cheng Z."/>
            <person name="Jin W."/>
            <person name="Jiang J."/>
            <person name="Leong S.A."/>
            <person name="Iwama H."/>
            <person name="Gojobori T."/>
            <person name="Itoh T."/>
            <person name="Niimura Y."/>
            <person name="Fujii Y."/>
            <person name="Habara T."/>
            <person name="Sakai H."/>
            <person name="Sato Y."/>
            <person name="Wilson G."/>
            <person name="Kumar K."/>
            <person name="McCouch S."/>
            <person name="Juretic N."/>
            <person name="Hoen D."/>
            <person name="Wright S."/>
            <person name="Bruskiewich R."/>
            <person name="Bureau T."/>
            <person name="Miyao A."/>
            <person name="Hirochika H."/>
            <person name="Nishikawa T."/>
            <person name="Kadowaki K."/>
            <person name="Sugiura M."/>
            <person name="Burr B."/>
            <person name="Sasaki T."/>
        </authorList>
    </citation>
    <scope>NUCLEOTIDE SEQUENCE [LARGE SCALE GENOMIC DNA]</scope>
    <source>
        <strain evidence="2">cv. Nipponbare</strain>
    </source>
</reference>
<protein>
    <submittedName>
        <fullName evidence="1">Uncharacterized protein</fullName>
    </submittedName>
</protein>
<evidence type="ECO:0000313" key="1">
    <source>
        <dbReference type="EMBL" id="AAO38493.1"/>
    </source>
</evidence>
<dbReference type="EMBL" id="AC120508">
    <property type="protein sequence ID" value="AAO38493.1"/>
    <property type="molecule type" value="Genomic_DNA"/>
</dbReference>
<proteinExistence type="predicted"/>
<evidence type="ECO:0000313" key="2">
    <source>
        <dbReference type="Proteomes" id="UP000000763"/>
    </source>
</evidence>
<name>Q851J3_ORYSJ</name>
<sequence length="169" mass="18398">MVHLRVYGRFRRTLRKFITEFTDGRSPTRTELGRHCIVPGPMSQSPTWRPINLRYKRDPPGGPKSSNLIANTSTTAYGVEAYRSQVAGRSNRTCSITISSVSSSSAIPFVICGFHRPELRAWAWRASGTCEEGAGDGGQQRGRVHHAHAAHRHVAMGAGARGADAKSVG</sequence>
<dbReference type="AlphaFoldDB" id="Q851J3"/>
<organism evidence="1 2">
    <name type="scientific">Oryza sativa subsp. japonica</name>
    <name type="common">Rice</name>
    <dbReference type="NCBI Taxonomy" id="39947"/>
    <lineage>
        <taxon>Eukaryota</taxon>
        <taxon>Viridiplantae</taxon>
        <taxon>Streptophyta</taxon>
        <taxon>Embryophyta</taxon>
        <taxon>Tracheophyta</taxon>
        <taxon>Spermatophyta</taxon>
        <taxon>Magnoliopsida</taxon>
        <taxon>Liliopsida</taxon>
        <taxon>Poales</taxon>
        <taxon>Poaceae</taxon>
        <taxon>BOP clade</taxon>
        <taxon>Oryzoideae</taxon>
        <taxon>Oryzeae</taxon>
        <taxon>Oryzinae</taxon>
        <taxon>Oryza</taxon>
        <taxon>Oryza sativa</taxon>
    </lineage>
</organism>
<dbReference type="Proteomes" id="UP000000763">
    <property type="component" value="Chromosome 3"/>
</dbReference>
<gene>
    <name evidence="1" type="primary">OSJNBb0021O11.19</name>
</gene>
<accession>Q851J3</accession>
<reference evidence="2" key="2">
    <citation type="journal article" date="2008" name="Nucleic Acids Res.">
        <title>The rice annotation project database (RAP-DB): 2008 update.</title>
        <authorList>
            <consortium name="The rice annotation project (RAP)"/>
        </authorList>
    </citation>
    <scope>GENOME REANNOTATION</scope>
    <source>
        <strain evidence="2">cv. Nipponbare</strain>
    </source>
</reference>